<dbReference type="AlphaFoldDB" id="A0AA97PFC5"/>
<sequence>MFLCPPIVWCRKPDTLDSRKNHYQMIARSKVVRIHGSREPAGIT</sequence>
<accession>A0AA97PFC5</accession>
<dbReference type="Proteomes" id="UP000011086">
    <property type="component" value="Unassembled WGS sequence"/>
</dbReference>
<reference evidence="1" key="1">
    <citation type="journal article" date="2012" name="PLoS Genet.">
        <title>Comparative analysis of the genomes of two field isolates of the rice blast fungus Magnaporthe oryzae.</title>
        <authorList>
            <person name="Xue M."/>
            <person name="Yang J."/>
            <person name="Li Z."/>
            <person name="Hu S."/>
            <person name="Yao N."/>
            <person name="Dean R.A."/>
            <person name="Zhao W."/>
            <person name="Shen M."/>
            <person name="Zhang H."/>
            <person name="Li C."/>
            <person name="Liu L."/>
            <person name="Cao L."/>
            <person name="Xu X."/>
            <person name="Xing Y."/>
            <person name="Hsiang T."/>
            <person name="Zhang Z."/>
            <person name="Xu J.R."/>
            <person name="Peng Y.L."/>
        </authorList>
    </citation>
    <scope>NUCLEOTIDE SEQUENCE</scope>
    <source>
        <strain evidence="1">Y34</strain>
    </source>
</reference>
<dbReference type="EMBL" id="JH793270">
    <property type="protein sequence ID" value="ELQ32542.1"/>
    <property type="molecule type" value="Genomic_DNA"/>
</dbReference>
<name>A0AA97PFC5_PYRO3</name>
<organism evidence="1">
    <name type="scientific">Pyricularia oryzae (strain Y34)</name>
    <name type="common">Rice blast fungus</name>
    <name type="synonym">Magnaporthe oryzae</name>
    <dbReference type="NCBI Taxonomy" id="1143189"/>
    <lineage>
        <taxon>Eukaryota</taxon>
        <taxon>Fungi</taxon>
        <taxon>Dikarya</taxon>
        <taxon>Ascomycota</taxon>
        <taxon>Pezizomycotina</taxon>
        <taxon>Sordariomycetes</taxon>
        <taxon>Sordariomycetidae</taxon>
        <taxon>Magnaporthales</taxon>
        <taxon>Pyriculariaceae</taxon>
        <taxon>Pyricularia</taxon>
    </lineage>
</organism>
<evidence type="ECO:0000313" key="1">
    <source>
        <dbReference type="EMBL" id="ELQ32542.1"/>
    </source>
</evidence>
<proteinExistence type="predicted"/>
<gene>
    <name evidence="1" type="ORF">OOU_Y34scaffold01094g2</name>
</gene>
<protein>
    <submittedName>
        <fullName evidence="1">Uncharacterized protein</fullName>
    </submittedName>
</protein>